<protein>
    <recommendedName>
        <fullName evidence="11">Alkyl hydroperoxide reductase E</fullName>
        <ecNumber evidence="10">1.11.1.29</ecNumber>
    </recommendedName>
    <alternativeName>
        <fullName evidence="12">Mycoredoxin-dependent peroxiredoxin</fullName>
    </alternativeName>
    <alternativeName>
        <fullName evidence="13">Peroxiredoxin AhpE</fullName>
    </alternativeName>
    <alternativeName>
        <fullName evidence="5">Thioredoxin peroxidase</fullName>
    </alternativeName>
</protein>
<accession>A0A9X3I6V5</accession>
<evidence type="ECO:0000256" key="7">
    <source>
        <dbReference type="ARBA" id="ARBA00056930"/>
    </source>
</evidence>
<proteinExistence type="inferred from homology"/>
<comment type="catalytic activity">
    <reaction evidence="6">
        <text>[mycoredoxin]-L-dithiol + a hydroperoxide = [mycoredoxin]-L-disulfide + an alcohol + H2O</text>
        <dbReference type="Rhea" id="RHEA:62640"/>
        <dbReference type="Rhea" id="RHEA-COMP:16137"/>
        <dbReference type="Rhea" id="RHEA-COMP:16138"/>
        <dbReference type="ChEBI" id="CHEBI:15377"/>
        <dbReference type="ChEBI" id="CHEBI:29950"/>
        <dbReference type="ChEBI" id="CHEBI:30879"/>
        <dbReference type="ChEBI" id="CHEBI:35924"/>
        <dbReference type="ChEBI" id="CHEBI:50058"/>
        <dbReference type="EC" id="1.11.1.29"/>
    </reaction>
</comment>
<dbReference type="InterPro" id="IPR036249">
    <property type="entry name" value="Thioredoxin-like_sf"/>
</dbReference>
<dbReference type="InterPro" id="IPR050455">
    <property type="entry name" value="Tpx_Peroxidase_subfamily"/>
</dbReference>
<comment type="function">
    <text evidence="7">Thiol-specific peroxidase that catalyzes the reduction of hydrogen peroxide and organic hydroperoxides to water and alcohols, respectively. Plays a role in cell protection against oxidative stress by detoxifying peroxides. May represent an important antioxidant defense against cytotoxic peroxides, especially peroxynitrite, which can be formed by activated macrophages during infection.</text>
</comment>
<evidence type="ECO:0000256" key="13">
    <source>
        <dbReference type="ARBA" id="ARBA00083736"/>
    </source>
</evidence>
<gene>
    <name evidence="16" type="ORF">OSB52_17710</name>
</gene>
<keyword evidence="4" id="KW-0676">Redox-active center</keyword>
<dbReference type="Gene3D" id="3.40.30.10">
    <property type="entry name" value="Glutaredoxin"/>
    <property type="match status" value="1"/>
</dbReference>
<reference evidence="16" key="1">
    <citation type="submission" date="2022-10" db="EMBL/GenBank/DDBJ databases">
        <title>WGS of marine actinomycetes from Thailand.</title>
        <authorList>
            <person name="Thawai C."/>
        </authorList>
    </citation>
    <scope>NUCLEOTIDE SEQUENCE</scope>
    <source>
        <strain evidence="16">SW21</strain>
    </source>
</reference>
<dbReference type="InterPro" id="IPR000866">
    <property type="entry name" value="AhpC/TSA"/>
</dbReference>
<evidence type="ECO:0000256" key="11">
    <source>
        <dbReference type="ARBA" id="ARBA00068979"/>
    </source>
</evidence>
<comment type="caution">
    <text evidence="16">The sequence shown here is derived from an EMBL/GenBank/DDBJ whole genome shotgun (WGS) entry which is preliminary data.</text>
</comment>
<sequence>MSSEVAEQPTSPLEVGETAPDFELRDQNNQRVSLSRLRADGQVLLVFFPLAFTGTCQGELGYIRDHEPSFIHEGLRTVAISVGPPPTHKVWSSAQGFLFPILSDFWPHGEVARSYGAFNEISGYANRATFLVDRDGIIRFSDMLEPGEARDSSLWDKALLAVAEDGAAPSPR</sequence>
<dbReference type="AlphaFoldDB" id="A0A9X3I6V5"/>
<evidence type="ECO:0000256" key="2">
    <source>
        <dbReference type="ARBA" id="ARBA00022862"/>
    </source>
</evidence>
<comment type="similarity">
    <text evidence="8">Belongs to the peroxiredoxin family. AhpE subfamily.</text>
</comment>
<dbReference type="PROSITE" id="PS51352">
    <property type="entry name" value="THIOREDOXIN_2"/>
    <property type="match status" value="1"/>
</dbReference>
<evidence type="ECO:0000256" key="4">
    <source>
        <dbReference type="ARBA" id="ARBA00023284"/>
    </source>
</evidence>
<evidence type="ECO:0000256" key="3">
    <source>
        <dbReference type="ARBA" id="ARBA00023002"/>
    </source>
</evidence>
<dbReference type="CDD" id="cd03018">
    <property type="entry name" value="PRX_AhpE_like"/>
    <property type="match status" value="1"/>
</dbReference>
<evidence type="ECO:0000256" key="12">
    <source>
        <dbReference type="ARBA" id="ARBA00082991"/>
    </source>
</evidence>
<evidence type="ECO:0000256" key="14">
    <source>
        <dbReference type="SAM" id="MobiDB-lite"/>
    </source>
</evidence>
<dbReference type="FunFam" id="3.40.30.10:FF:000118">
    <property type="entry name" value="Peroxiredoxin AhpE"/>
    <property type="match status" value="1"/>
</dbReference>
<evidence type="ECO:0000256" key="10">
    <source>
        <dbReference type="ARBA" id="ARBA00067009"/>
    </source>
</evidence>
<comment type="subunit">
    <text evidence="9">Homodimer. Forms both dimers and octamers; a tightly-associated dimer and a ring-like octamer.</text>
</comment>
<evidence type="ECO:0000256" key="8">
    <source>
        <dbReference type="ARBA" id="ARBA00060973"/>
    </source>
</evidence>
<evidence type="ECO:0000259" key="15">
    <source>
        <dbReference type="PROSITE" id="PS51352"/>
    </source>
</evidence>
<dbReference type="SUPFAM" id="SSF52833">
    <property type="entry name" value="Thioredoxin-like"/>
    <property type="match status" value="1"/>
</dbReference>
<evidence type="ECO:0000256" key="9">
    <source>
        <dbReference type="ARBA" id="ARBA00065226"/>
    </source>
</evidence>
<dbReference type="Pfam" id="PF00578">
    <property type="entry name" value="AhpC-TSA"/>
    <property type="match status" value="1"/>
</dbReference>
<feature type="region of interest" description="Disordered" evidence="14">
    <location>
        <begin position="1"/>
        <end position="24"/>
    </location>
</feature>
<dbReference type="PANTHER" id="PTHR43110:SF1">
    <property type="entry name" value="THIOL PEROXIDASE"/>
    <property type="match status" value="1"/>
</dbReference>
<evidence type="ECO:0000313" key="17">
    <source>
        <dbReference type="Proteomes" id="UP001143347"/>
    </source>
</evidence>
<keyword evidence="1" id="KW-0575">Peroxidase</keyword>
<organism evidence="16 17">
    <name type="scientific">Gordonia aquimaris</name>
    <dbReference type="NCBI Taxonomy" id="2984863"/>
    <lineage>
        <taxon>Bacteria</taxon>
        <taxon>Bacillati</taxon>
        <taxon>Actinomycetota</taxon>
        <taxon>Actinomycetes</taxon>
        <taxon>Mycobacteriales</taxon>
        <taxon>Gordoniaceae</taxon>
        <taxon>Gordonia</taxon>
    </lineage>
</organism>
<feature type="domain" description="Thioredoxin" evidence="15">
    <location>
        <begin position="13"/>
        <end position="164"/>
    </location>
</feature>
<keyword evidence="17" id="KW-1185">Reference proteome</keyword>
<keyword evidence="2" id="KW-0049">Antioxidant</keyword>
<keyword evidence="3" id="KW-0560">Oxidoreductase</keyword>
<dbReference type="PANTHER" id="PTHR43110">
    <property type="entry name" value="THIOL PEROXIDASE"/>
    <property type="match status" value="1"/>
</dbReference>
<dbReference type="EC" id="1.11.1.29" evidence="10"/>
<feature type="compositionally biased region" description="Polar residues" evidence="14">
    <location>
        <begin position="1"/>
        <end position="11"/>
    </location>
</feature>
<dbReference type="EMBL" id="JAPKFM010000020">
    <property type="protein sequence ID" value="MCX2965924.1"/>
    <property type="molecule type" value="Genomic_DNA"/>
</dbReference>
<evidence type="ECO:0000313" key="16">
    <source>
        <dbReference type="EMBL" id="MCX2965924.1"/>
    </source>
</evidence>
<dbReference type="InterPro" id="IPR013766">
    <property type="entry name" value="Thioredoxin_domain"/>
</dbReference>
<dbReference type="RefSeq" id="WP_266062912.1">
    <property type="nucleotide sequence ID" value="NZ_JAPKFM010000020.1"/>
</dbReference>
<evidence type="ECO:0000256" key="1">
    <source>
        <dbReference type="ARBA" id="ARBA00022559"/>
    </source>
</evidence>
<name>A0A9X3I6V5_9ACTN</name>
<dbReference type="GO" id="GO:0004601">
    <property type="term" value="F:peroxidase activity"/>
    <property type="evidence" value="ECO:0007669"/>
    <property type="project" value="UniProtKB-KW"/>
</dbReference>
<evidence type="ECO:0000256" key="5">
    <source>
        <dbReference type="ARBA" id="ARBA00032824"/>
    </source>
</evidence>
<evidence type="ECO:0000256" key="6">
    <source>
        <dbReference type="ARBA" id="ARBA00052774"/>
    </source>
</evidence>
<dbReference type="Proteomes" id="UP001143347">
    <property type="component" value="Unassembled WGS sequence"/>
</dbReference>